<comment type="catalytic activity">
    <reaction evidence="10 12">
        <text>hydrogencarbonate + L-glutamine + 2 ATP + H2O = carbamoyl phosphate + L-glutamate + 2 ADP + phosphate + 2 H(+)</text>
        <dbReference type="Rhea" id="RHEA:18633"/>
        <dbReference type="ChEBI" id="CHEBI:15377"/>
        <dbReference type="ChEBI" id="CHEBI:15378"/>
        <dbReference type="ChEBI" id="CHEBI:17544"/>
        <dbReference type="ChEBI" id="CHEBI:29985"/>
        <dbReference type="ChEBI" id="CHEBI:30616"/>
        <dbReference type="ChEBI" id="CHEBI:43474"/>
        <dbReference type="ChEBI" id="CHEBI:58228"/>
        <dbReference type="ChEBI" id="CHEBI:58359"/>
        <dbReference type="ChEBI" id="CHEBI:456216"/>
        <dbReference type="EC" id="6.3.5.5"/>
    </reaction>
</comment>
<keyword evidence="8 12" id="KW-0665">Pyrimidine biosynthesis</keyword>
<feature type="active site" description="Nucleophile" evidence="12">
    <location>
        <position position="270"/>
    </location>
</feature>
<gene>
    <name evidence="12 14" type="primary">carA</name>
    <name evidence="14" type="ORF">Hrvl_102</name>
</gene>
<evidence type="ECO:0000256" key="12">
    <source>
        <dbReference type="HAMAP-Rule" id="MF_01209"/>
    </source>
</evidence>
<feature type="region of interest" description="CPSase" evidence="12">
    <location>
        <begin position="1"/>
        <end position="178"/>
    </location>
</feature>
<evidence type="ECO:0000256" key="9">
    <source>
        <dbReference type="ARBA" id="ARBA00044031"/>
    </source>
</evidence>
<dbReference type="Gene3D" id="3.50.30.20">
    <property type="entry name" value="Carbamoyl-phosphate synthase small subunit, N-terminal domain"/>
    <property type="match status" value="1"/>
</dbReference>
<dbReference type="PRINTS" id="PR00099">
    <property type="entry name" value="CPSGATASE"/>
</dbReference>
<dbReference type="PANTHER" id="PTHR43418:SF7">
    <property type="entry name" value="CARBAMOYL-PHOSPHATE SYNTHASE SMALL CHAIN"/>
    <property type="match status" value="1"/>
</dbReference>
<dbReference type="PRINTS" id="PR00096">
    <property type="entry name" value="GATASE"/>
</dbReference>
<evidence type="ECO:0000256" key="5">
    <source>
        <dbReference type="ARBA" id="ARBA00022741"/>
    </source>
</evidence>
<evidence type="ECO:0000256" key="6">
    <source>
        <dbReference type="ARBA" id="ARBA00022840"/>
    </source>
</evidence>
<dbReference type="FunFam" id="3.50.30.20:FF:000001">
    <property type="entry name" value="Carbamoyl-phosphate synthase small chain"/>
    <property type="match status" value="1"/>
</dbReference>
<dbReference type="GO" id="GO:0005524">
    <property type="term" value="F:ATP binding"/>
    <property type="evidence" value="ECO:0007669"/>
    <property type="project" value="UniProtKB-UniRule"/>
</dbReference>
<feature type="binding site" evidence="12">
    <location>
        <position position="274"/>
    </location>
    <ligand>
        <name>L-glutamine</name>
        <dbReference type="ChEBI" id="CHEBI:58359"/>
    </ligand>
</feature>
<evidence type="ECO:0000256" key="8">
    <source>
        <dbReference type="ARBA" id="ARBA00022975"/>
    </source>
</evidence>
<dbReference type="PROSITE" id="PS51273">
    <property type="entry name" value="GATASE_TYPE_1"/>
    <property type="match status" value="1"/>
</dbReference>
<dbReference type="PANTHER" id="PTHR43418">
    <property type="entry name" value="MULTIFUNCTIONAL TRYPTOPHAN BIOSYNTHESIS PROTEIN-RELATED"/>
    <property type="match status" value="1"/>
</dbReference>
<evidence type="ECO:0000256" key="7">
    <source>
        <dbReference type="ARBA" id="ARBA00022962"/>
    </source>
</evidence>
<dbReference type="GO" id="GO:0006541">
    <property type="term" value="P:glutamine metabolic process"/>
    <property type="evidence" value="ECO:0007669"/>
    <property type="project" value="InterPro"/>
</dbReference>
<dbReference type="GO" id="GO:0004088">
    <property type="term" value="F:carbamoyl-phosphate synthase (glutamine-hydrolyzing) activity"/>
    <property type="evidence" value="ECO:0007669"/>
    <property type="project" value="UniProtKB-UniRule"/>
</dbReference>
<dbReference type="Gene3D" id="3.40.50.880">
    <property type="match status" value="1"/>
</dbReference>
<keyword evidence="4 12" id="KW-0436">Ligase</keyword>
<dbReference type="GO" id="GO:0006207">
    <property type="term" value="P:'de novo' pyrimidine nucleobase biosynthetic process"/>
    <property type="evidence" value="ECO:0007669"/>
    <property type="project" value="InterPro"/>
</dbReference>
<feature type="binding site" evidence="12">
    <location>
        <position position="244"/>
    </location>
    <ligand>
        <name>L-glutamine</name>
        <dbReference type="ChEBI" id="CHEBI:58359"/>
    </ligand>
</feature>
<evidence type="ECO:0000256" key="10">
    <source>
        <dbReference type="ARBA" id="ARBA00048816"/>
    </source>
</evidence>
<keyword evidence="12" id="KW-0055">Arginine biosynthesis</keyword>
<feature type="binding site" evidence="12">
    <location>
        <position position="313"/>
    </location>
    <ligand>
        <name>L-glutamine</name>
        <dbReference type="ChEBI" id="CHEBI:58359"/>
    </ligand>
</feature>
<feature type="binding site" evidence="12">
    <location>
        <position position="271"/>
    </location>
    <ligand>
        <name>L-glutamine</name>
        <dbReference type="ChEBI" id="CHEBI:58359"/>
    </ligand>
</feature>
<evidence type="ECO:0000256" key="1">
    <source>
        <dbReference type="ARBA" id="ARBA00004812"/>
    </source>
</evidence>
<comment type="subunit">
    <text evidence="12">Composed of two chains; the small (or glutamine) chain promotes the hydrolysis of glutamine to ammonia, which is used by the large (or ammonia) chain to synthesize carbamoyl phosphate. Tetramer of heterodimers (alpha,beta)4.</text>
</comment>
<dbReference type="GO" id="GO:0044205">
    <property type="term" value="P:'de novo' UMP biosynthetic process"/>
    <property type="evidence" value="ECO:0007669"/>
    <property type="project" value="UniProtKB-UniRule"/>
</dbReference>
<evidence type="ECO:0000256" key="2">
    <source>
        <dbReference type="ARBA" id="ARBA00005077"/>
    </source>
</evidence>
<dbReference type="SUPFAM" id="SSF52317">
    <property type="entry name" value="Class I glutamine amidotransferase-like"/>
    <property type="match status" value="1"/>
</dbReference>
<comment type="catalytic activity">
    <reaction evidence="11 12">
        <text>L-glutamine + H2O = L-glutamate + NH4(+)</text>
        <dbReference type="Rhea" id="RHEA:15889"/>
        <dbReference type="ChEBI" id="CHEBI:15377"/>
        <dbReference type="ChEBI" id="CHEBI:28938"/>
        <dbReference type="ChEBI" id="CHEBI:29985"/>
        <dbReference type="ChEBI" id="CHEBI:58359"/>
    </reaction>
</comment>
<comment type="pathway">
    <text evidence="1 12">Pyrimidine metabolism; UMP biosynthesis via de novo pathway; (S)-dihydroorotate from bicarbonate: step 1/3.</text>
</comment>
<dbReference type="EC" id="6.3.5.5" evidence="12"/>
<dbReference type="RefSeq" id="YP_009297618.1">
    <property type="nucleotide sequence ID" value="NC_031177.1"/>
</dbReference>
<evidence type="ECO:0000256" key="4">
    <source>
        <dbReference type="ARBA" id="ARBA00022598"/>
    </source>
</evidence>
<dbReference type="InterPro" id="IPR036480">
    <property type="entry name" value="CarbP_synth_ssu_N_sf"/>
</dbReference>
<feature type="active site" evidence="12">
    <location>
        <position position="356"/>
    </location>
</feature>
<keyword evidence="5 12" id="KW-0547">Nucleotide-binding</keyword>
<dbReference type="GeneID" id="29074174"/>
<keyword evidence="12" id="KW-0028">Amino-acid biosynthesis</keyword>
<dbReference type="UniPathway" id="UPA00070">
    <property type="reaction ID" value="UER00115"/>
</dbReference>
<dbReference type="EMBL" id="KX284723">
    <property type="protein sequence ID" value="AOM67162.1"/>
    <property type="molecule type" value="Genomic_DNA"/>
</dbReference>
<dbReference type="InterPro" id="IPR002474">
    <property type="entry name" value="CarbamoylP_synth_ssu_N"/>
</dbReference>
<dbReference type="CDD" id="cd01744">
    <property type="entry name" value="GATase1_CPSase"/>
    <property type="match status" value="1"/>
</dbReference>
<keyword evidence="14" id="KW-0934">Plastid</keyword>
<comment type="similarity">
    <text evidence="3 12">Belongs to the CarA family.</text>
</comment>
<dbReference type="GO" id="GO:0004359">
    <property type="term" value="F:glutaminase activity"/>
    <property type="evidence" value="ECO:0007669"/>
    <property type="project" value="RHEA"/>
</dbReference>
<geneLocation type="plastid" evidence="14"/>
<keyword evidence="7 12" id="KW-0315">Glutamine amidotransferase</keyword>
<dbReference type="PRINTS" id="PR00097">
    <property type="entry name" value="ANTSNTHASEII"/>
</dbReference>
<dbReference type="Pfam" id="PF00117">
    <property type="entry name" value="GATase"/>
    <property type="match status" value="1"/>
</dbReference>
<proteinExistence type="inferred from homology"/>
<evidence type="ECO:0000256" key="3">
    <source>
        <dbReference type="ARBA" id="ARBA00007800"/>
    </source>
</evidence>
<dbReference type="InterPro" id="IPR006274">
    <property type="entry name" value="CarbamoylP_synth_ssu"/>
</dbReference>
<dbReference type="InterPro" id="IPR050472">
    <property type="entry name" value="Anth_synth/Amidotransfase"/>
</dbReference>
<dbReference type="InterPro" id="IPR035686">
    <property type="entry name" value="CPSase_GATase1"/>
</dbReference>
<dbReference type="NCBIfam" id="TIGR01368">
    <property type="entry name" value="CPSaseIIsmall"/>
    <property type="match status" value="1"/>
</dbReference>
<protein>
    <recommendedName>
        <fullName evidence="12">Carbamoyl phosphate synthase small chain</fullName>
        <ecNumber evidence="12">6.3.5.5</ecNumber>
    </recommendedName>
    <alternativeName>
        <fullName evidence="12">Carbamoyl phosphate synthetase glutamine chain</fullName>
    </alternativeName>
</protein>
<evidence type="ECO:0000259" key="13">
    <source>
        <dbReference type="SMART" id="SM01097"/>
    </source>
</evidence>
<dbReference type="NCBIfam" id="NF009475">
    <property type="entry name" value="PRK12838.1"/>
    <property type="match status" value="1"/>
</dbReference>
<feature type="binding site" evidence="12">
    <location>
        <position position="49"/>
    </location>
    <ligand>
        <name>L-glutamine</name>
        <dbReference type="ChEBI" id="CHEBI:58359"/>
    </ligand>
</feature>
<dbReference type="GO" id="GO:0006526">
    <property type="term" value="P:L-arginine biosynthetic process"/>
    <property type="evidence" value="ECO:0007669"/>
    <property type="project" value="UniProtKB-UniRule"/>
</dbReference>
<evidence type="ECO:0000313" key="14">
    <source>
        <dbReference type="EMBL" id="AOM67162.1"/>
    </source>
</evidence>
<dbReference type="UniPathway" id="UPA00068">
    <property type="reaction ID" value="UER00171"/>
</dbReference>
<dbReference type="InterPro" id="IPR029062">
    <property type="entry name" value="Class_I_gatase-like"/>
</dbReference>
<comment type="caution">
    <text evidence="12">Lacks conserved residue(s) required for the propagation of feature annotation.</text>
</comment>
<comment type="function">
    <text evidence="12">Small subunit of the glutamine-dependent carbamoyl phosphate synthetase (CPSase). CPSase catalyzes the formation of carbamoyl phosphate from the ammonia moiety of glutamine, carbonate, and phosphate donated by ATP, constituting the first step of 2 biosynthetic pathways, one leading to arginine and/or urea and the other to pyrimidine nucleotides. The small subunit (glutamine amidotransferase) binds and cleaves glutamine to supply the large subunit with the substrate ammonia.</text>
</comment>
<comment type="pathway">
    <text evidence="2 12">Amino-acid biosynthesis; L-arginine biosynthesis; carbamoyl phosphate from bicarbonate: step 1/1.</text>
</comment>
<comment type="subunit">
    <text evidence="9">Heterodimer composed of 2 chains; the small (or glutamine) chain promotes the hydrolysis of glutamine to ammonia, which is used by the large (or ammonia) chain to synthesize carbamoyl phosphate.</text>
</comment>
<feature type="active site" evidence="12">
    <location>
        <position position="354"/>
    </location>
</feature>
<feature type="binding site" evidence="12">
    <location>
        <position position="242"/>
    </location>
    <ligand>
        <name>L-glutamine</name>
        <dbReference type="ChEBI" id="CHEBI:58359"/>
    </ligand>
</feature>
<dbReference type="AlphaFoldDB" id="A0A1C9CFM2"/>
<dbReference type="Pfam" id="PF00988">
    <property type="entry name" value="CPSase_sm_chain"/>
    <property type="match status" value="1"/>
</dbReference>
<dbReference type="HAMAP" id="MF_01209">
    <property type="entry name" value="CPSase_S_chain"/>
    <property type="match status" value="1"/>
</dbReference>
<organism evidence="14">
    <name type="scientific">Hildenbrandia rivularis</name>
    <dbReference type="NCBI Taxonomy" id="135206"/>
    <lineage>
        <taxon>Eukaryota</taxon>
        <taxon>Rhodophyta</taxon>
        <taxon>Florideophyceae</taxon>
        <taxon>Hildenbrandiophycidae</taxon>
        <taxon>Hildenbrandiales</taxon>
        <taxon>Hildenbrandiaceae</taxon>
        <taxon>Hildenbrandia</taxon>
    </lineage>
</organism>
<feature type="domain" description="Carbamoyl-phosphate synthase small subunit N-terminal" evidence="13">
    <location>
        <begin position="5"/>
        <end position="135"/>
    </location>
</feature>
<accession>A0A1C9CFM2</accession>
<reference evidence="14" key="1">
    <citation type="journal article" date="2016" name="BMC Biol.">
        <title>Parallel evolution of highly conserved plastid genome architecture in red seaweeds and seed plants.</title>
        <authorList>
            <person name="Lee J."/>
            <person name="Cho C.H."/>
            <person name="Park S.I."/>
            <person name="Choi J.W."/>
            <person name="Song H.S."/>
            <person name="West J.A."/>
            <person name="Bhattacharya D."/>
            <person name="Yoon H.S."/>
        </authorList>
    </citation>
    <scope>NUCLEOTIDE SEQUENCE</scope>
</reference>
<dbReference type="SUPFAM" id="SSF52021">
    <property type="entry name" value="Carbamoyl phosphate synthetase, small subunit N-terminal domain"/>
    <property type="match status" value="1"/>
</dbReference>
<dbReference type="InterPro" id="IPR017926">
    <property type="entry name" value="GATASE"/>
</dbReference>
<keyword evidence="6 12" id="KW-0067">ATP-binding</keyword>
<sequence length="382" mass="42679">MVNARSAVLVLESGKVYKGCSIGRLGTVIGEVVFNTGMTGYQEVLTDPSYYGQIITFTYPELGNTGVNLSDTESKKLFARGLITKNLCKVPSNWRSEESLEKYLQSHNIICIYGLDTRSLTKYLRQFGSMNGAISTEIMDPQLLIQQIKLTGPMKGKDLVSQVTTQNVYLSNEKVANRWYFQSPVINLVQKVMCVVVIDFGVKTNILRRLHNFNCKTIVVPATTNIKTVLSYKPDGILLSNGPGDPSAVIYAVTTIKYLLRYSIPVFGICMGHQLLSIALGYGTYKLKFGHRGLNHPTGSYNKVYITSQNHSFAVSKKLQPEKYYLQTAHKNFNDSTIAGVSHTVLPFFSVQYHPEASPGPHDSDYLFAYFISSMYKYSLTK</sequence>
<name>A0A1C9CFM2_9FLOR</name>
<feature type="binding site" evidence="12">
    <location>
        <position position="310"/>
    </location>
    <ligand>
        <name>L-glutamine</name>
        <dbReference type="ChEBI" id="CHEBI:58359"/>
    </ligand>
</feature>
<dbReference type="SMART" id="SM01097">
    <property type="entry name" value="CPSase_sm_chain"/>
    <property type="match status" value="1"/>
</dbReference>
<evidence type="ECO:0000256" key="11">
    <source>
        <dbReference type="ARBA" id="ARBA00049285"/>
    </source>
</evidence>